<organism evidence="1 2">
    <name type="scientific">Bacteroides graminisolvens</name>
    <dbReference type="NCBI Taxonomy" id="477666"/>
    <lineage>
        <taxon>Bacteria</taxon>
        <taxon>Pseudomonadati</taxon>
        <taxon>Bacteroidota</taxon>
        <taxon>Bacteroidia</taxon>
        <taxon>Bacteroidales</taxon>
        <taxon>Bacteroidaceae</taxon>
        <taxon>Bacteroides</taxon>
    </lineage>
</organism>
<evidence type="ECO:0000313" key="1">
    <source>
        <dbReference type="EMBL" id="HCK24537.1"/>
    </source>
</evidence>
<accession>A0A3D2SE62</accession>
<dbReference type="EMBL" id="DPVG01000257">
    <property type="protein sequence ID" value="HCK24537.1"/>
    <property type="molecule type" value="Genomic_DNA"/>
</dbReference>
<dbReference type="Proteomes" id="UP000263098">
    <property type="component" value="Unassembled WGS sequence"/>
</dbReference>
<name>A0A3D2SE62_9BACE</name>
<evidence type="ECO:0000313" key="2">
    <source>
        <dbReference type="Proteomes" id="UP000263098"/>
    </source>
</evidence>
<protein>
    <submittedName>
        <fullName evidence="1">Uncharacterized protein</fullName>
    </submittedName>
</protein>
<gene>
    <name evidence="1" type="ORF">DHW31_07140</name>
</gene>
<comment type="caution">
    <text evidence="1">The sequence shown here is derived from an EMBL/GenBank/DDBJ whole genome shotgun (WGS) entry which is preliminary data.</text>
</comment>
<sequence>MQKVFYVYTKAGKKSPIVSASPLPDKVVVTKRAFVGGKAKMEALFRLYGYYPIDPQENVKADINLWINNHVYKTEKWRDYKALLAQVEAEQKTVEEENLLQYKMLCEYSSENNPSDEVLVYFIMNELMGTPQQFYNGIADPIISLKKVW</sequence>
<dbReference type="AlphaFoldDB" id="A0A3D2SE62"/>
<reference evidence="1 2" key="1">
    <citation type="journal article" date="2018" name="Nat. Biotechnol.">
        <title>A standardized bacterial taxonomy based on genome phylogeny substantially revises the tree of life.</title>
        <authorList>
            <person name="Parks D.H."/>
            <person name="Chuvochina M."/>
            <person name="Waite D.W."/>
            <person name="Rinke C."/>
            <person name="Skarshewski A."/>
            <person name="Chaumeil P.A."/>
            <person name="Hugenholtz P."/>
        </authorList>
    </citation>
    <scope>NUCLEOTIDE SEQUENCE [LARGE SCALE GENOMIC DNA]</scope>
    <source>
        <strain evidence="1">UBA9667</strain>
    </source>
</reference>
<proteinExistence type="predicted"/>